<evidence type="ECO:0000256" key="2">
    <source>
        <dbReference type="SAM" id="Phobius"/>
    </source>
</evidence>
<name>A0A0W7X3H5_9ACTN</name>
<reference evidence="3 4" key="1">
    <citation type="submission" date="2015-12" db="EMBL/GenBank/DDBJ databases">
        <title>Draft genome sequence of Streptomyces silvensis ATCC 53525, a producer of novel hormone antagonists.</title>
        <authorList>
            <person name="Johnston C.W."/>
            <person name="Li Y."/>
            <person name="Magarvey N.A."/>
        </authorList>
    </citation>
    <scope>NUCLEOTIDE SEQUENCE [LARGE SCALE GENOMIC DNA]</scope>
    <source>
        <strain evidence="3 4">ATCC 53525</strain>
    </source>
</reference>
<protein>
    <submittedName>
        <fullName evidence="3">Uncharacterized protein</fullName>
    </submittedName>
</protein>
<dbReference type="EMBL" id="LOCL01000034">
    <property type="protein sequence ID" value="KUF17396.1"/>
    <property type="molecule type" value="Genomic_DNA"/>
</dbReference>
<gene>
    <name evidence="3" type="ORF">AT728_16475</name>
</gene>
<feature type="transmembrane region" description="Helical" evidence="2">
    <location>
        <begin position="38"/>
        <end position="63"/>
    </location>
</feature>
<evidence type="ECO:0000313" key="3">
    <source>
        <dbReference type="EMBL" id="KUF17396.1"/>
    </source>
</evidence>
<dbReference type="AlphaFoldDB" id="A0A0W7X3H5"/>
<organism evidence="3 4">
    <name type="scientific">Streptomyces silvensis</name>
    <dbReference type="NCBI Taxonomy" id="1765722"/>
    <lineage>
        <taxon>Bacteria</taxon>
        <taxon>Bacillati</taxon>
        <taxon>Actinomycetota</taxon>
        <taxon>Actinomycetes</taxon>
        <taxon>Kitasatosporales</taxon>
        <taxon>Streptomycetaceae</taxon>
        <taxon>Streptomyces</taxon>
    </lineage>
</organism>
<dbReference type="RefSeq" id="WP_058848659.1">
    <property type="nucleotide sequence ID" value="NZ_LOCL01000034.1"/>
</dbReference>
<keyword evidence="4" id="KW-1185">Reference proteome</keyword>
<evidence type="ECO:0000256" key="1">
    <source>
        <dbReference type="SAM" id="MobiDB-lite"/>
    </source>
</evidence>
<sequence length="82" mass="8600">MSGTTPRNLPPLLILAAPAGITTLWVLPVSYGRTWQEAGIAAAAVFVLVLLLSKTPGWLASGAKKAASKAKKKASKKKDDEK</sequence>
<feature type="transmembrane region" description="Helical" evidence="2">
    <location>
        <begin position="12"/>
        <end position="32"/>
    </location>
</feature>
<evidence type="ECO:0000313" key="4">
    <source>
        <dbReference type="Proteomes" id="UP000054804"/>
    </source>
</evidence>
<keyword evidence="2" id="KW-0812">Transmembrane</keyword>
<feature type="region of interest" description="Disordered" evidence="1">
    <location>
        <begin position="60"/>
        <end position="82"/>
    </location>
</feature>
<dbReference type="STRING" id="1765722.AT728_16475"/>
<proteinExistence type="predicted"/>
<keyword evidence="2" id="KW-1133">Transmembrane helix</keyword>
<keyword evidence="2" id="KW-0472">Membrane</keyword>
<accession>A0A0W7X3H5</accession>
<dbReference type="Proteomes" id="UP000054804">
    <property type="component" value="Unassembled WGS sequence"/>
</dbReference>
<comment type="caution">
    <text evidence="3">The sequence shown here is derived from an EMBL/GenBank/DDBJ whole genome shotgun (WGS) entry which is preliminary data.</text>
</comment>
<feature type="compositionally biased region" description="Basic residues" evidence="1">
    <location>
        <begin position="66"/>
        <end position="76"/>
    </location>
</feature>